<evidence type="ECO:0000256" key="4">
    <source>
        <dbReference type="SAM" id="Phobius"/>
    </source>
</evidence>
<name>A0A8H3YRG5_VENIN</name>
<dbReference type="GO" id="GO:0050664">
    <property type="term" value="F:oxidoreductase activity, acting on NAD(P)H, oxygen as acceptor"/>
    <property type="evidence" value="ECO:0007669"/>
    <property type="project" value="TreeGrafter"/>
</dbReference>
<keyword evidence="4" id="KW-1133">Transmembrane helix</keyword>
<evidence type="ECO:0000313" key="5">
    <source>
        <dbReference type="EMBL" id="KAE9970795.1"/>
    </source>
</evidence>
<evidence type="ECO:0000313" key="6">
    <source>
        <dbReference type="Proteomes" id="UP000433883"/>
    </source>
</evidence>
<dbReference type="InterPro" id="IPR020904">
    <property type="entry name" value="Sc_DH/Rdtase_CS"/>
</dbReference>
<reference evidence="5 6" key="1">
    <citation type="submission" date="2019-11" db="EMBL/GenBank/DDBJ databases">
        <title>Venturia inaequalis Genome Resource.</title>
        <authorList>
            <person name="Lichtner F.J."/>
        </authorList>
    </citation>
    <scope>NUCLEOTIDE SEQUENCE [LARGE SCALE GENOMIC DNA]</scope>
    <source>
        <strain evidence="5">Bline_iso_100314</strain>
    </source>
</reference>
<dbReference type="Pfam" id="PF00106">
    <property type="entry name" value="adh_short"/>
    <property type="match status" value="2"/>
</dbReference>
<protein>
    <recommendedName>
        <fullName evidence="7">Short chain dehydrogenase/reductase</fullName>
    </recommendedName>
</protein>
<dbReference type="PROSITE" id="PS00061">
    <property type="entry name" value="ADH_SHORT"/>
    <property type="match status" value="1"/>
</dbReference>
<dbReference type="EMBL" id="WNWQ01000313">
    <property type="protein sequence ID" value="KAE9970795.1"/>
    <property type="molecule type" value="Genomic_DNA"/>
</dbReference>
<dbReference type="GO" id="GO:0016616">
    <property type="term" value="F:oxidoreductase activity, acting on the CH-OH group of donors, NAD or NADP as acceptor"/>
    <property type="evidence" value="ECO:0007669"/>
    <property type="project" value="UniProtKB-ARBA"/>
</dbReference>
<dbReference type="PANTHER" id="PTHR43008">
    <property type="entry name" value="BENZIL REDUCTASE"/>
    <property type="match status" value="1"/>
</dbReference>
<dbReference type="Proteomes" id="UP000433883">
    <property type="component" value="Unassembled WGS sequence"/>
</dbReference>
<keyword evidence="4" id="KW-0472">Membrane</keyword>
<proteinExistence type="inferred from homology"/>
<dbReference type="PANTHER" id="PTHR43008:SF7">
    <property type="entry name" value="SHORT CHAIN DEHYDROGENASE_REDUCTASE (AFU_ORTHOLOGUE AFUA_2G00830)"/>
    <property type="match status" value="1"/>
</dbReference>
<sequence>MSPVSVFAANNIALITGGASGIGLAVAQLCRKHAMKVAIADNNAEYLAKAKETLNGGSDVETYQLDVSKIEQWKDLKGKVQQKFGPVDFLRRQIFDTNFFGVVHGLNTFVPEIQAQKKPSAIVVTGSKQGITNPPGNVAYNASKSAIKTLAEHLSYDLKDTKTSVHLLVPGWTFTGLSGGHPGSEQEKPAGAWAPSQVADYLYKKMEQGKFYAICPDNDVTEEIDKKRMLWTQGDIVYERQPVSRWRDEYKDEAAKWMEEQKL</sequence>
<accession>A0A8H3YRG5</accession>
<comment type="caution">
    <text evidence="5">The sequence shown here is derived from an EMBL/GenBank/DDBJ whole genome shotgun (WGS) entry which is preliminary data.</text>
</comment>
<keyword evidence="4" id="KW-0812">Transmembrane</keyword>
<evidence type="ECO:0008006" key="7">
    <source>
        <dbReference type="Google" id="ProtNLM"/>
    </source>
</evidence>
<evidence type="ECO:0000256" key="2">
    <source>
        <dbReference type="ARBA" id="ARBA00022857"/>
    </source>
</evidence>
<dbReference type="Gene3D" id="3.40.50.720">
    <property type="entry name" value="NAD(P)-binding Rossmann-like Domain"/>
    <property type="match status" value="2"/>
</dbReference>
<gene>
    <name evidence="5" type="ORF">BLS_004758</name>
</gene>
<feature type="transmembrane region" description="Helical" evidence="4">
    <location>
        <begin position="6"/>
        <end position="27"/>
    </location>
</feature>
<keyword evidence="3" id="KW-0560">Oxidoreductase</keyword>
<evidence type="ECO:0000256" key="3">
    <source>
        <dbReference type="ARBA" id="ARBA00023002"/>
    </source>
</evidence>
<dbReference type="AlphaFoldDB" id="A0A8H3YRG5"/>
<evidence type="ECO:0000256" key="1">
    <source>
        <dbReference type="ARBA" id="ARBA00006484"/>
    </source>
</evidence>
<dbReference type="InterPro" id="IPR036291">
    <property type="entry name" value="NAD(P)-bd_dom_sf"/>
</dbReference>
<keyword evidence="2" id="KW-0521">NADP</keyword>
<organism evidence="5 6">
    <name type="scientific">Venturia inaequalis</name>
    <name type="common">Apple scab fungus</name>
    <dbReference type="NCBI Taxonomy" id="5025"/>
    <lineage>
        <taxon>Eukaryota</taxon>
        <taxon>Fungi</taxon>
        <taxon>Dikarya</taxon>
        <taxon>Ascomycota</taxon>
        <taxon>Pezizomycotina</taxon>
        <taxon>Dothideomycetes</taxon>
        <taxon>Pleosporomycetidae</taxon>
        <taxon>Venturiales</taxon>
        <taxon>Venturiaceae</taxon>
        <taxon>Venturia</taxon>
    </lineage>
</organism>
<dbReference type="SUPFAM" id="SSF51735">
    <property type="entry name" value="NAD(P)-binding Rossmann-fold domains"/>
    <property type="match status" value="1"/>
</dbReference>
<dbReference type="CDD" id="cd05233">
    <property type="entry name" value="SDR_c"/>
    <property type="match status" value="1"/>
</dbReference>
<dbReference type="InterPro" id="IPR002347">
    <property type="entry name" value="SDR_fam"/>
</dbReference>
<dbReference type="PRINTS" id="PR00081">
    <property type="entry name" value="GDHRDH"/>
</dbReference>
<comment type="similarity">
    <text evidence="1">Belongs to the short-chain dehydrogenases/reductases (SDR) family.</text>
</comment>